<dbReference type="Pfam" id="PF00041">
    <property type="entry name" value="fn3"/>
    <property type="match status" value="3"/>
</dbReference>
<evidence type="ECO:0000259" key="3">
    <source>
        <dbReference type="PROSITE" id="PS50853"/>
    </source>
</evidence>
<proteinExistence type="predicted"/>
<feature type="domain" description="Fibronectin type-III" evidence="3">
    <location>
        <begin position="2515"/>
        <end position="2611"/>
    </location>
</feature>
<dbReference type="PANTHER" id="PTHR36220">
    <property type="entry name" value="UNNAMED PRODUCT"/>
    <property type="match status" value="1"/>
</dbReference>
<dbReference type="InterPro" id="IPR013783">
    <property type="entry name" value="Ig-like_fold"/>
</dbReference>
<comment type="caution">
    <text evidence="4">The sequence shown here is derived from an EMBL/GenBank/DDBJ whole genome shotgun (WGS) entry which is preliminary data.</text>
</comment>
<evidence type="ECO:0000256" key="1">
    <source>
        <dbReference type="ARBA" id="ARBA00022729"/>
    </source>
</evidence>
<evidence type="ECO:0000313" key="4">
    <source>
        <dbReference type="EMBL" id="CAF0860022.1"/>
    </source>
</evidence>
<dbReference type="SMART" id="SM00060">
    <property type="entry name" value="FN3"/>
    <property type="match status" value="3"/>
</dbReference>
<dbReference type="Proteomes" id="UP000663854">
    <property type="component" value="Unassembled WGS sequence"/>
</dbReference>
<organism evidence="4 5">
    <name type="scientific">Rotaria sordida</name>
    <dbReference type="NCBI Taxonomy" id="392033"/>
    <lineage>
        <taxon>Eukaryota</taxon>
        <taxon>Metazoa</taxon>
        <taxon>Spiralia</taxon>
        <taxon>Gnathifera</taxon>
        <taxon>Rotifera</taxon>
        <taxon>Eurotatoria</taxon>
        <taxon>Bdelloidea</taxon>
        <taxon>Philodinida</taxon>
        <taxon>Philodinidae</taxon>
        <taxon>Rotaria</taxon>
    </lineage>
</organism>
<keyword evidence="1" id="KW-0732">Signal</keyword>
<dbReference type="InterPro" id="IPR036116">
    <property type="entry name" value="FN3_sf"/>
</dbReference>
<evidence type="ECO:0000313" key="5">
    <source>
        <dbReference type="Proteomes" id="UP000663854"/>
    </source>
</evidence>
<feature type="domain" description="Fibronectin type-III" evidence="3">
    <location>
        <begin position="808"/>
        <end position="901"/>
    </location>
</feature>
<dbReference type="SUPFAM" id="SSF50965">
    <property type="entry name" value="Galactose oxidase, central domain"/>
    <property type="match status" value="1"/>
</dbReference>
<sequence length="2884" mass="291123">MPTTGTGIISITTGAGSAGSIGNFTVTANRLPNTQQGSKLVGTGNSGASQQGYSVALSADGNTAIIGGYGDNSSTGAAWIYVRSGSNWVQQGNKLVGSSASAGTTYQGSSVALSADGNTAIVGGINWGGTYQGTAWIYVRNGTTWSLEAGNLAKTGETNGVSCYGAAVALSADGNTAVIGGYADNINQGGVWVYKRSGGVWSQQGNKLTASDPVGNPRVGYSLALSADGNTIIAGGYGDNGFNGSAWIFTQSGGTWSQQGNKLLPTGFSGLYFGKSVAISADGNTAIIGADGENASQGAAFIFTRSGSTWSQQGNKLVGTGNSGAAGQGISVCLTADGNTAMVGGYTDNSNAGATWLYTRSGNTWTQQGTKLTGTGNSGNPMFGYAVALSADSKTAIIGGYTDNSSVGAAWLHTPVAGIDANLSALTTTAGTLSPTFAAATTAYTASVINAVSSVTVTPTKADANASIQVQVNAGGYVTVTSGAASSALSLNVGNNAIDVKVTAEDGTTIKIYTITITRSVEPSGNALNFDGSDDFVGINAAGNTATNFTSASTFTIEAWIKPGSNALSSFISHKASTTVVDGYALFVNYGSTSVVGFETKNSGLAATRTINNNVWNHIAFVYNAGTATFYINGLAAGSGAIAITASADQLRFGMLSNGVYAYNGSMDEVRFWNTARTASEIQTNMFAPVSNTATGLIAYYNFDAGSGTALADLTSNTYTGTLNNFALTGTASNWVESYAMVVPTASAATTTSGLVAYYNFDAGTAGATNTGITTLIDGTSNALNGTLTNFALTGSTSNWVESYAMVVPTATAATSTAGISFTANWTAPVVGTVDNYLLDVSTSSTFASAISGSPFTVAGTSKSVTGLTAGTIYYYRVRADKTSVTGQGGYSNAITVTPPIVVSSVTGSIVACAGTASTSYQQFTVAGTGLTNDIVVTAPTDFQVSVTAGSGYGSSVTLTQTSGTVSSTIIYVRSAASATSNGSGNVAISSIGQATINLALSSTINALPTGTLLPATQTICSGTAISNISFSSATTNIKAFSMQTGAATFLNSDQSGIFFDITNNSAQPVLVTNLVIAYLTRNALGANTNASFDVYKTSSATTAVGNYTTSSAWTKINSTSFTFPSGTAASTYYNLSADLAANSFTLAAGASIGMYVVANTAGFSIIYRNAATSTTSDTDGLLTMTSRVRSTGLFLQDNTARSFFGNINYQIFSLSRSNTTNVTGTGNAGNTTDTANVISGTLTNTTNTPQTTTYTYNIINSNNCAATVTANVIVNPVPNVATISNQTVCAGTSVTAINFTGNVTGTSYSWTNDNTTIGLAASGTGDIASFTATNTGSTPITATITVTPSYTNAGSTCTGSAITFTVTVNPKPTATLGTIVGVTTAATSFDVPYSGLTASPNQYSIIAGSPTALPSFAAVTNASLTTSPLAVTIPASSAGTYNFNFSLRNSTTGCVSDAMPFSLTVLSTNADLSALTTTAGTLSPTFAAATTAYTASVINAVSSVTVTATKADANASIQVQVNSGGYATVASGAASSALSLNVGSNTIDVKVTAEDGTTIKTYTITVTRAAAASTNANLSALDISAGTLAPTFGASIITYTASVAVSSITVTPTKADANASIQVQVNSGGYATVASGAASSSLSLNLGSNTVDVKVTAEDGTTIKTYSITVTRAMTAPGNALAFDGTDDYVSVPHNAVLNVTKFTLETWFYWSPATTSDIQFISCKGLEAMEIHTAGASGANGLRFIPRTGVYLDVTNAFTTNAWYHIAVVYDPTSSYAKIYINGIERSFSLTGSLSSAMVNNATALNIGRRTTGQYYLKGKLDEFRIWNVVRTQAEIQASMMNTINAATSGLVAYYNFDAGTASGTNTGITTLTDGTSNALNGTLTNIALTGSTSNWVESYAMVIPTTTVATSIAGTSFIANWTAPTVGTVDNYLLDVSTSSTFASAIAGSPFTVAGASKSLTSLTAGTNYYYRVRADKTSVTGQGGYSATITASTISNNSSLSNLVLSTGTLSPTFATATTSYTTSVSVPSITVTPTAAAGTSTITVNGNAITSGAASGSIALSLGSNTITVVVTAQDASTTTYTITVTRSLSTNANLGSLVLSSGTLAPTFAAATISYTASVTNATTSITVTPTLPANTTSTITVNGNTVASGVASGSIALSVGANTITTIVTAEDGSTTKTYTVTVTRVASATATLSSLVLNAGSLSPAFASATIAYTASVSYGTTAFTVTPTVADATATVTVNGNAVTSGSASGSIALNVGSNTITTIVTAQDGITTKTYTVTVTRGAVSPGNALGFSGSKVTVSALNISPGVYNQLTISVWANRTAGTGSYASIVSNDDGGYDRAITTYSDNTYHIFAGRDIATGVPAVLNSWEYITVYWSGTAVKMYKNGVLVLNTSGETASSSSIGTIIGNNNNNLSYPGRIDEVSLWNRELTAGEVTANMTSSINVATATGLIGYYTFDQGTAGGNNAGITTLIDNSTGGRNGVLTSGFALTGTGTNWIESYAMVVPVATTATNVSTTSFTANWTAPVTGTVDNGYVVDVSTVSTFASVITGSPFAVASGASLNVSGLAPATNYYYRVRADKTSVTGQGAYTATTNVTTLTTLVWNGSVSNAWGTAANWTPASVPTSADPVTIPTGASNMPVQVTATESANGISIQSGASLTIDGTLQVTKAVSNSGSLSGTGTLILNGTTQQALTGNISIGNLTLNNSGGAIINSGMVSITGTLTPTLGTLTTGGFLTLKSDANGTARIAPVTGAISGNVTVERYIPAGKRGFRLLTPTVTTTTFIKGNWQEGANNTSLLYASNQNPVAGYGTHITGSATGLNGFDATLTATDFGLNVSSNSSKSSGCFLDNSSGRSKKYSLATAKNSASLVAP</sequence>
<dbReference type="InterPro" id="IPR011043">
    <property type="entry name" value="Gal_Oxase/kelch_b-propeller"/>
</dbReference>
<dbReference type="PROSITE" id="PS50853">
    <property type="entry name" value="FN3"/>
    <property type="match status" value="3"/>
</dbReference>
<dbReference type="Gene3D" id="2.60.120.200">
    <property type="match status" value="3"/>
</dbReference>
<feature type="domain" description="Fibronectin type-III" evidence="3">
    <location>
        <begin position="1906"/>
        <end position="2000"/>
    </location>
</feature>
<dbReference type="InterPro" id="IPR003961">
    <property type="entry name" value="FN3_dom"/>
</dbReference>
<evidence type="ECO:0000256" key="2">
    <source>
        <dbReference type="ARBA" id="ARBA00023157"/>
    </source>
</evidence>
<dbReference type="InterPro" id="IPR013320">
    <property type="entry name" value="ConA-like_dom_sf"/>
</dbReference>
<dbReference type="SUPFAM" id="SSF49899">
    <property type="entry name" value="Concanavalin A-like lectins/glucanases"/>
    <property type="match status" value="3"/>
</dbReference>
<reference evidence="4" key="1">
    <citation type="submission" date="2021-02" db="EMBL/GenBank/DDBJ databases">
        <authorList>
            <person name="Nowell W R."/>
        </authorList>
    </citation>
    <scope>NUCLEOTIDE SEQUENCE</scope>
</reference>
<dbReference type="SUPFAM" id="SSF49265">
    <property type="entry name" value="Fibronectin type III"/>
    <property type="match status" value="3"/>
</dbReference>
<dbReference type="InterPro" id="IPR025883">
    <property type="entry name" value="Cadherin-like_domain"/>
</dbReference>
<protein>
    <recommendedName>
        <fullName evidence="3">Fibronectin type-III domain-containing protein</fullName>
    </recommendedName>
</protein>
<dbReference type="Pfam" id="PF13385">
    <property type="entry name" value="Laminin_G_3"/>
    <property type="match status" value="3"/>
</dbReference>
<dbReference type="Gene3D" id="2.60.40.10">
    <property type="entry name" value="Immunoglobulins"/>
    <property type="match status" value="4"/>
</dbReference>
<dbReference type="SMART" id="SM00560">
    <property type="entry name" value="LamGL"/>
    <property type="match status" value="3"/>
</dbReference>
<name>A0A813WX60_9BILA</name>
<keyword evidence="2" id="KW-1015">Disulfide bond</keyword>
<dbReference type="CDD" id="cd00063">
    <property type="entry name" value="FN3"/>
    <property type="match status" value="1"/>
</dbReference>
<accession>A0A813WX60</accession>
<gene>
    <name evidence="4" type="ORF">PYM288_LOCUS7508</name>
</gene>
<dbReference type="PANTHER" id="PTHR36220:SF1">
    <property type="entry name" value="GAMMA TUBULIN COMPLEX COMPONENT C-TERMINAL DOMAIN-CONTAINING PROTEIN"/>
    <property type="match status" value="1"/>
</dbReference>
<dbReference type="InterPro" id="IPR006558">
    <property type="entry name" value="LamG-like"/>
</dbReference>
<dbReference type="EMBL" id="CAJNOH010000092">
    <property type="protein sequence ID" value="CAF0860022.1"/>
    <property type="molecule type" value="Genomic_DNA"/>
</dbReference>
<dbReference type="Pfam" id="PF12733">
    <property type="entry name" value="Cadherin-like"/>
    <property type="match status" value="6"/>
</dbReference>